<feature type="signal peptide" evidence="1">
    <location>
        <begin position="1"/>
        <end position="19"/>
    </location>
</feature>
<dbReference type="EMBL" id="LSSM01000896">
    <property type="protein sequence ID" value="OMJ27649.1"/>
    <property type="molecule type" value="Genomic_DNA"/>
</dbReference>
<evidence type="ECO:0000256" key="1">
    <source>
        <dbReference type="SAM" id="SignalP"/>
    </source>
</evidence>
<keyword evidence="3" id="KW-1185">Reference proteome</keyword>
<reference evidence="3" key="1">
    <citation type="submission" date="2017-01" db="EMBL/GenBank/DDBJ databases">
        <authorList>
            <person name="Wang Y."/>
            <person name="White M."/>
            <person name="Kvist S."/>
            <person name="Moncalvo J.-M."/>
        </authorList>
    </citation>
    <scope>NUCLEOTIDE SEQUENCE [LARGE SCALE GENOMIC DNA]</scope>
    <source>
        <strain evidence="3">ID-206-W2</strain>
    </source>
</reference>
<comment type="caution">
    <text evidence="2">The sequence shown here is derived from an EMBL/GenBank/DDBJ whole genome shotgun (WGS) entry which is preliminary data.</text>
</comment>
<dbReference type="Proteomes" id="UP000187429">
    <property type="component" value="Unassembled WGS sequence"/>
</dbReference>
<feature type="chain" id="PRO_5012164271" evidence="1">
    <location>
        <begin position="20"/>
        <end position="252"/>
    </location>
</feature>
<gene>
    <name evidence="2" type="ORF">AYI69_g2908</name>
</gene>
<name>A0A1R1YL52_9FUNG</name>
<evidence type="ECO:0000313" key="2">
    <source>
        <dbReference type="EMBL" id="OMJ27649.1"/>
    </source>
</evidence>
<evidence type="ECO:0000313" key="3">
    <source>
        <dbReference type="Proteomes" id="UP000187429"/>
    </source>
</evidence>
<accession>A0A1R1YL52</accession>
<dbReference type="OrthoDB" id="5624473at2759"/>
<dbReference type="AlphaFoldDB" id="A0A1R1YL52"/>
<proteinExistence type="predicted"/>
<sequence length="252" mass="29261">MYSNFLIYTVSFLVFSAAANVPGEIPLGQRKSLDGKSLCIPSYGGIDYDIDQNNYRMDDDEPHYELYFQNRGACKTNYTSISFDEYYADNYDYAMKIVDKNMGTSKRLNNRKMVLCTEIAKSGETANYNGKKIKAGEFFCHTEMLKQKFVEKDYKKFKLFLKRGTILQEKKVPNGYRFPGRKFAIYNVCEAVDYYYEISADILNGIESCTLTKPCKGEGLRRSILRKFENFIRSLQNFSKIETDITYNDPKH</sequence>
<protein>
    <submittedName>
        <fullName evidence="2">Uncharacterized protein</fullName>
    </submittedName>
</protein>
<organism evidence="2 3">
    <name type="scientific">Smittium culicis</name>
    <dbReference type="NCBI Taxonomy" id="133412"/>
    <lineage>
        <taxon>Eukaryota</taxon>
        <taxon>Fungi</taxon>
        <taxon>Fungi incertae sedis</taxon>
        <taxon>Zoopagomycota</taxon>
        <taxon>Kickxellomycotina</taxon>
        <taxon>Harpellomycetes</taxon>
        <taxon>Harpellales</taxon>
        <taxon>Legeriomycetaceae</taxon>
        <taxon>Smittium</taxon>
    </lineage>
</organism>
<keyword evidence="1" id="KW-0732">Signal</keyword>